<sequence>MDNIDRAKVAELQRESASAYALARNAYELAKTEVDLNSTTVKQQAAARVYRSAVAAREAVSGV</sequence>
<organism evidence="1 2">
    <name type="scientific">Paraburkholderia metrosideri</name>
    <dbReference type="NCBI Taxonomy" id="580937"/>
    <lineage>
        <taxon>Bacteria</taxon>
        <taxon>Pseudomonadati</taxon>
        <taxon>Pseudomonadota</taxon>
        <taxon>Betaproteobacteria</taxon>
        <taxon>Burkholderiales</taxon>
        <taxon>Burkholderiaceae</taxon>
        <taxon>Paraburkholderia</taxon>
    </lineage>
</organism>
<reference evidence="1 2" key="1">
    <citation type="journal article" date="2024" name="Chem. Sci.">
        <title>Discovery of megapolipeptins by genome mining of a Burkholderiales bacteria collection.</title>
        <authorList>
            <person name="Paulo B.S."/>
            <person name="Recchia M.J.J."/>
            <person name="Lee S."/>
            <person name="Fergusson C.H."/>
            <person name="Romanowski S.B."/>
            <person name="Hernandez A."/>
            <person name="Krull N."/>
            <person name="Liu D.Y."/>
            <person name="Cavanagh H."/>
            <person name="Bos A."/>
            <person name="Gray C.A."/>
            <person name="Murphy B.T."/>
            <person name="Linington R.G."/>
            <person name="Eustaquio A.S."/>
        </authorList>
    </citation>
    <scope>NUCLEOTIDE SEQUENCE [LARGE SCALE GENOMIC DNA]</scope>
    <source>
        <strain evidence="1 2">RL17-338-BIC-A</strain>
    </source>
</reference>
<accession>A0ABW9DM32</accession>
<dbReference type="Proteomes" id="UP001629432">
    <property type="component" value="Unassembled WGS sequence"/>
</dbReference>
<evidence type="ECO:0000313" key="1">
    <source>
        <dbReference type="EMBL" id="MFM0635151.1"/>
    </source>
</evidence>
<evidence type="ECO:0000313" key="2">
    <source>
        <dbReference type="Proteomes" id="UP001629432"/>
    </source>
</evidence>
<dbReference type="RefSeq" id="WP_408241898.1">
    <property type="nucleotide sequence ID" value="NZ_JAQQCF010000001.1"/>
</dbReference>
<name>A0ABW9DM32_9BURK</name>
<keyword evidence="2" id="KW-1185">Reference proteome</keyword>
<evidence type="ECO:0008006" key="3">
    <source>
        <dbReference type="Google" id="ProtNLM"/>
    </source>
</evidence>
<gene>
    <name evidence="1" type="ORF">PQQ63_00350</name>
</gene>
<dbReference type="EMBL" id="JAQQCF010000001">
    <property type="protein sequence ID" value="MFM0635151.1"/>
    <property type="molecule type" value="Genomic_DNA"/>
</dbReference>
<proteinExistence type="predicted"/>
<protein>
    <recommendedName>
        <fullName evidence="3">DUF4398 domain-containing protein</fullName>
    </recommendedName>
</protein>
<comment type="caution">
    <text evidence="1">The sequence shown here is derived from an EMBL/GenBank/DDBJ whole genome shotgun (WGS) entry which is preliminary data.</text>
</comment>